<dbReference type="EMBL" id="HBIW01019970">
    <property type="protein sequence ID" value="CAE0701719.1"/>
    <property type="molecule type" value="Transcribed_RNA"/>
</dbReference>
<dbReference type="EMBL" id="HBIW01019977">
    <property type="protein sequence ID" value="CAE0701726.1"/>
    <property type="molecule type" value="Transcribed_RNA"/>
</dbReference>
<dbReference type="EMBL" id="HBIW01019976">
    <property type="protein sequence ID" value="CAE0701725.1"/>
    <property type="molecule type" value="Transcribed_RNA"/>
</dbReference>
<gene>
    <name evidence="1" type="ORF">PCAL00307_LOCUS17155</name>
    <name evidence="2" type="ORF">PCAL00307_LOCUS17156</name>
    <name evidence="3" type="ORF">PCAL00307_LOCUS17157</name>
    <name evidence="4" type="ORF">PCAL00307_LOCUS17158</name>
    <name evidence="5" type="ORF">PCAL00307_LOCUS17159</name>
    <name evidence="6" type="ORF">PCAL00307_LOCUS17160</name>
    <name evidence="7" type="ORF">PCAL00307_LOCUS17161</name>
    <name evidence="8" type="ORF">PCAL00307_LOCUS17162</name>
    <name evidence="9" type="ORF">PCAL00307_LOCUS17163</name>
    <name evidence="10" type="ORF">PCAL00307_LOCUS17164</name>
    <name evidence="11" type="ORF">PCAL00307_LOCUS17165</name>
    <name evidence="12" type="ORF">PCAL00307_LOCUS17166</name>
    <name evidence="13" type="ORF">PCAL00307_LOCUS17167</name>
    <name evidence="14" type="ORF">PCAL00307_LOCUS17168</name>
    <name evidence="15" type="ORF">PCAL00307_LOCUS17169</name>
    <name evidence="16" type="ORF">PCAL00307_LOCUS17170</name>
    <name evidence="17" type="ORF">PCAL00307_LOCUS17171</name>
    <name evidence="18" type="ORF">PCAL00307_LOCUS17172</name>
    <name evidence="19" type="ORF">PCAL00307_LOCUS17173</name>
</gene>
<dbReference type="EMBL" id="HBIW01019982">
    <property type="protein sequence ID" value="CAE0701731.1"/>
    <property type="molecule type" value="Transcribed_RNA"/>
</dbReference>
<evidence type="ECO:0000313" key="9">
    <source>
        <dbReference type="EMBL" id="CAE0701727.1"/>
    </source>
</evidence>
<reference evidence="15" key="1">
    <citation type="submission" date="2021-01" db="EMBL/GenBank/DDBJ databases">
        <authorList>
            <person name="Corre E."/>
            <person name="Pelletier E."/>
            <person name="Niang G."/>
            <person name="Scheremetjew M."/>
            <person name="Finn R."/>
            <person name="Kale V."/>
            <person name="Holt S."/>
            <person name="Cochrane G."/>
            <person name="Meng A."/>
            <person name="Brown T."/>
            <person name="Cohen L."/>
        </authorList>
    </citation>
    <scope>NUCLEOTIDE SEQUENCE</scope>
    <source>
        <strain evidence="15">CCMP1756</strain>
    </source>
</reference>
<dbReference type="EMBL" id="HBIW01019973">
    <property type="protein sequence ID" value="CAE0701722.1"/>
    <property type="molecule type" value="Transcribed_RNA"/>
</dbReference>
<proteinExistence type="predicted"/>
<dbReference type="EMBL" id="HBIW01019986">
    <property type="protein sequence ID" value="CAE0701735.1"/>
    <property type="molecule type" value="Transcribed_RNA"/>
</dbReference>
<evidence type="ECO:0000313" key="5">
    <source>
        <dbReference type="EMBL" id="CAE0701723.1"/>
    </source>
</evidence>
<dbReference type="EMBL" id="HBIW01019975">
    <property type="protein sequence ID" value="CAE0701724.1"/>
    <property type="molecule type" value="Transcribed_RNA"/>
</dbReference>
<dbReference type="EMBL" id="HBIW01019984">
    <property type="protein sequence ID" value="CAE0701733.1"/>
    <property type="molecule type" value="Transcribed_RNA"/>
</dbReference>
<evidence type="ECO:0000313" key="14">
    <source>
        <dbReference type="EMBL" id="CAE0701732.1"/>
    </source>
</evidence>
<dbReference type="EMBL" id="HBIW01019985">
    <property type="protein sequence ID" value="CAE0701734.1"/>
    <property type="molecule type" value="Transcribed_RNA"/>
</dbReference>
<evidence type="ECO:0000313" key="19">
    <source>
        <dbReference type="EMBL" id="CAE0701737.1"/>
    </source>
</evidence>
<evidence type="ECO:0000313" key="7">
    <source>
        <dbReference type="EMBL" id="CAE0701725.1"/>
    </source>
</evidence>
<sequence>MTVDDALPAVAMQSLLSSEKKALARFMSSSITVRRARRWDPREAPPLGLMSSIMAVSSPSLIRSSCTARRKLSSVTPSSNCSIVDEVYGADIAMSLSAVVIWWSM</sequence>
<protein>
    <submittedName>
        <fullName evidence="15">Uncharacterized protein</fullName>
    </submittedName>
</protein>
<evidence type="ECO:0000313" key="8">
    <source>
        <dbReference type="EMBL" id="CAE0701726.1"/>
    </source>
</evidence>
<evidence type="ECO:0000313" key="16">
    <source>
        <dbReference type="EMBL" id="CAE0701734.1"/>
    </source>
</evidence>
<evidence type="ECO:0000313" key="18">
    <source>
        <dbReference type="EMBL" id="CAE0701736.1"/>
    </source>
</evidence>
<dbReference type="EMBL" id="HBIW01019971">
    <property type="protein sequence ID" value="CAE0701720.1"/>
    <property type="molecule type" value="Transcribed_RNA"/>
</dbReference>
<evidence type="ECO:0000313" key="15">
    <source>
        <dbReference type="EMBL" id="CAE0701733.1"/>
    </source>
</evidence>
<dbReference type="EMBL" id="HBIW01019987">
    <property type="protein sequence ID" value="CAE0701736.1"/>
    <property type="molecule type" value="Transcribed_RNA"/>
</dbReference>
<evidence type="ECO:0000313" key="1">
    <source>
        <dbReference type="EMBL" id="CAE0701719.1"/>
    </source>
</evidence>
<evidence type="ECO:0000313" key="13">
    <source>
        <dbReference type="EMBL" id="CAE0701731.1"/>
    </source>
</evidence>
<evidence type="ECO:0000313" key="11">
    <source>
        <dbReference type="EMBL" id="CAE0701729.1"/>
    </source>
</evidence>
<accession>A0A6S8WYC8</accession>
<evidence type="ECO:0000313" key="3">
    <source>
        <dbReference type="EMBL" id="CAE0701721.1"/>
    </source>
</evidence>
<evidence type="ECO:0000313" key="17">
    <source>
        <dbReference type="EMBL" id="CAE0701735.1"/>
    </source>
</evidence>
<evidence type="ECO:0000313" key="4">
    <source>
        <dbReference type="EMBL" id="CAE0701722.1"/>
    </source>
</evidence>
<name>A0A6S8WYC8_9STRA</name>
<dbReference type="EMBL" id="HBIW01019972">
    <property type="protein sequence ID" value="CAE0701721.1"/>
    <property type="molecule type" value="Transcribed_RNA"/>
</dbReference>
<dbReference type="EMBL" id="HBIW01019978">
    <property type="protein sequence ID" value="CAE0701727.1"/>
    <property type="molecule type" value="Transcribed_RNA"/>
</dbReference>
<evidence type="ECO:0000313" key="2">
    <source>
        <dbReference type="EMBL" id="CAE0701720.1"/>
    </source>
</evidence>
<dbReference type="EMBL" id="HBIW01019983">
    <property type="protein sequence ID" value="CAE0701732.1"/>
    <property type="molecule type" value="Transcribed_RNA"/>
</dbReference>
<evidence type="ECO:0000313" key="12">
    <source>
        <dbReference type="EMBL" id="CAE0701730.1"/>
    </source>
</evidence>
<dbReference type="EMBL" id="HBIW01019988">
    <property type="protein sequence ID" value="CAE0701737.1"/>
    <property type="molecule type" value="Transcribed_RNA"/>
</dbReference>
<dbReference type="EMBL" id="HBIW01019980">
    <property type="protein sequence ID" value="CAE0701729.1"/>
    <property type="molecule type" value="Transcribed_RNA"/>
</dbReference>
<dbReference type="EMBL" id="HBIW01019981">
    <property type="protein sequence ID" value="CAE0701730.1"/>
    <property type="molecule type" value="Transcribed_RNA"/>
</dbReference>
<evidence type="ECO:0000313" key="6">
    <source>
        <dbReference type="EMBL" id="CAE0701724.1"/>
    </source>
</evidence>
<organism evidence="15">
    <name type="scientific">Pelagomonas calceolata</name>
    <dbReference type="NCBI Taxonomy" id="35677"/>
    <lineage>
        <taxon>Eukaryota</taxon>
        <taxon>Sar</taxon>
        <taxon>Stramenopiles</taxon>
        <taxon>Ochrophyta</taxon>
        <taxon>Pelagophyceae</taxon>
        <taxon>Pelagomonadales</taxon>
        <taxon>Pelagomonadaceae</taxon>
        <taxon>Pelagomonas</taxon>
    </lineage>
</organism>
<dbReference type="EMBL" id="HBIW01019979">
    <property type="protein sequence ID" value="CAE0701728.1"/>
    <property type="molecule type" value="Transcribed_RNA"/>
</dbReference>
<evidence type="ECO:0000313" key="10">
    <source>
        <dbReference type="EMBL" id="CAE0701728.1"/>
    </source>
</evidence>
<dbReference type="EMBL" id="HBIW01019974">
    <property type="protein sequence ID" value="CAE0701723.1"/>
    <property type="molecule type" value="Transcribed_RNA"/>
</dbReference>
<dbReference type="AlphaFoldDB" id="A0A6S8WYC8"/>